<evidence type="ECO:0000256" key="2">
    <source>
        <dbReference type="ARBA" id="ARBA00023002"/>
    </source>
</evidence>
<evidence type="ECO:0000313" key="5">
    <source>
        <dbReference type="Proteomes" id="UP001596547"/>
    </source>
</evidence>
<dbReference type="GO" id="GO:0016491">
    <property type="term" value="F:oxidoreductase activity"/>
    <property type="evidence" value="ECO:0007669"/>
    <property type="project" value="UniProtKB-KW"/>
</dbReference>
<keyword evidence="5" id="KW-1185">Reference proteome</keyword>
<dbReference type="GeneID" id="79314487"/>
<gene>
    <name evidence="4" type="ORF">ACFQPE_01745</name>
</gene>
<keyword evidence="1" id="KW-0285">Flavoprotein</keyword>
<dbReference type="Pfam" id="PF00724">
    <property type="entry name" value="Oxidored_FMN"/>
    <property type="match status" value="1"/>
</dbReference>
<dbReference type="PANTHER" id="PTHR43656:SF2">
    <property type="entry name" value="BINDING OXIDOREDUCTASE, PUTATIVE (AFU_ORTHOLOGUE AFUA_2G08260)-RELATED"/>
    <property type="match status" value="1"/>
</dbReference>
<evidence type="ECO:0000259" key="3">
    <source>
        <dbReference type="Pfam" id="PF00724"/>
    </source>
</evidence>
<keyword evidence="2" id="KW-0560">Oxidoreductase</keyword>
<dbReference type="InterPro" id="IPR051799">
    <property type="entry name" value="NADH_flavin_oxidoreductase"/>
</dbReference>
<dbReference type="InterPro" id="IPR001155">
    <property type="entry name" value="OxRdtase_FMN_N"/>
</dbReference>
<dbReference type="EMBL" id="JBHTBF010000001">
    <property type="protein sequence ID" value="MFC7315520.1"/>
    <property type="molecule type" value="Genomic_DNA"/>
</dbReference>
<dbReference type="AlphaFoldDB" id="A0ABD6A536"/>
<accession>A0ABD6A536</accession>
<comment type="caution">
    <text evidence="4">The sequence shown here is derived from an EMBL/GenBank/DDBJ whole genome shotgun (WGS) entry which is preliminary data.</text>
</comment>
<protein>
    <submittedName>
        <fullName evidence="4">NADH:flavin oxidoreductase</fullName>
    </submittedName>
</protein>
<dbReference type="PANTHER" id="PTHR43656">
    <property type="entry name" value="BINDING OXIDOREDUCTASE, PUTATIVE (AFU_ORTHOLOGUE AFUA_2G08260)-RELATED"/>
    <property type="match status" value="1"/>
</dbReference>
<dbReference type="Gene3D" id="3.20.20.70">
    <property type="entry name" value="Aldolase class I"/>
    <property type="match status" value="1"/>
</dbReference>
<sequence>MTTVPLGAPLEIGGLRVRNRLYRAPLLECAGDGPDAGERLADELEPAAASGAGLIFQGATIVRGEGGCVAPNMTRIDTDGKAERLRAVTDAVHARGGRIAIQLDHGGLRCLETWHREYRAAHPDLRQLAVSRPPGLLRALDRIGALRYEPHVLTTDEVYDLAADFGRAARRATDAGYDGVHLAGANMGIVQQFLSPYYNRRTDEFADGARFLELVHDEVRERTGDVPLLTKVPTESRRPPFVRRGLSRADAVELSVRLADYGYDALVPVEGSTFWDASLVRGEYPRRAWEASQFRAGYAAAFGGRGRAALVRALTRVSIAANDFEPRWNADLCRAVRERVDVPVLCEGGIRTREGIDRLLGTACDAVGLARPFYAEPRLPARLLADAGAAAACENCNNCVVPQATGAPGMCRTPSVVRRRGEYERRGAYDRDR</sequence>
<dbReference type="SUPFAM" id="SSF51395">
    <property type="entry name" value="FMN-linked oxidoreductases"/>
    <property type="match status" value="1"/>
</dbReference>
<proteinExistence type="predicted"/>
<organism evidence="4 5">
    <name type="scientific">Halomarina halobia</name>
    <dbReference type="NCBI Taxonomy" id="3033386"/>
    <lineage>
        <taxon>Archaea</taxon>
        <taxon>Methanobacteriati</taxon>
        <taxon>Methanobacteriota</taxon>
        <taxon>Stenosarchaea group</taxon>
        <taxon>Halobacteria</taxon>
        <taxon>Halobacteriales</taxon>
        <taxon>Natronomonadaceae</taxon>
        <taxon>Halomarina</taxon>
    </lineage>
</organism>
<reference evidence="4 5" key="1">
    <citation type="journal article" date="2019" name="Int. J. Syst. Evol. Microbiol.">
        <title>The Global Catalogue of Microorganisms (GCM) 10K type strain sequencing project: providing services to taxonomists for standard genome sequencing and annotation.</title>
        <authorList>
            <consortium name="The Broad Institute Genomics Platform"/>
            <consortium name="The Broad Institute Genome Sequencing Center for Infectious Disease"/>
            <person name="Wu L."/>
            <person name="Ma J."/>
        </authorList>
    </citation>
    <scope>NUCLEOTIDE SEQUENCE [LARGE SCALE GENOMIC DNA]</scope>
    <source>
        <strain evidence="4 5">PSR21</strain>
    </source>
</reference>
<feature type="domain" description="NADH:flavin oxidoreductase/NADH oxidase N-terminal" evidence="3">
    <location>
        <begin position="8"/>
        <end position="225"/>
    </location>
</feature>
<dbReference type="Proteomes" id="UP001596547">
    <property type="component" value="Unassembled WGS sequence"/>
</dbReference>
<dbReference type="RefSeq" id="WP_276304920.1">
    <property type="nucleotide sequence ID" value="NZ_CP119992.1"/>
</dbReference>
<evidence type="ECO:0000313" key="4">
    <source>
        <dbReference type="EMBL" id="MFC7315520.1"/>
    </source>
</evidence>
<evidence type="ECO:0000256" key="1">
    <source>
        <dbReference type="ARBA" id="ARBA00022630"/>
    </source>
</evidence>
<name>A0ABD6A536_9EURY</name>
<dbReference type="InterPro" id="IPR013785">
    <property type="entry name" value="Aldolase_TIM"/>
</dbReference>